<organism evidence="2 3">
    <name type="scientific">Phyllosticta capitalensis</name>
    <dbReference type="NCBI Taxonomy" id="121624"/>
    <lineage>
        <taxon>Eukaryota</taxon>
        <taxon>Fungi</taxon>
        <taxon>Dikarya</taxon>
        <taxon>Ascomycota</taxon>
        <taxon>Pezizomycotina</taxon>
        <taxon>Dothideomycetes</taxon>
        <taxon>Dothideomycetes incertae sedis</taxon>
        <taxon>Botryosphaeriales</taxon>
        <taxon>Phyllostictaceae</taxon>
        <taxon>Phyllosticta</taxon>
    </lineage>
</organism>
<keyword evidence="3" id="KW-1185">Reference proteome</keyword>
<evidence type="ECO:0000256" key="1">
    <source>
        <dbReference type="SAM" id="MobiDB-lite"/>
    </source>
</evidence>
<reference evidence="2 3" key="1">
    <citation type="submission" date="2024-04" db="EMBL/GenBank/DDBJ databases">
        <title>Phyllosticta paracitricarpa is synonymous to the EU quarantine fungus P. citricarpa based on phylogenomic analyses.</title>
        <authorList>
            <consortium name="Lawrence Berkeley National Laboratory"/>
            <person name="Van Ingen-Buijs V.A."/>
            <person name="Van Westerhoven A.C."/>
            <person name="Haridas S."/>
            <person name="Skiadas P."/>
            <person name="Martin F."/>
            <person name="Groenewald J.Z."/>
            <person name="Crous P.W."/>
            <person name="Seidl M.F."/>
        </authorList>
    </citation>
    <scope>NUCLEOTIDE SEQUENCE [LARGE SCALE GENOMIC DNA]</scope>
    <source>
        <strain evidence="2 3">CBS 123374</strain>
    </source>
</reference>
<feature type="compositionally biased region" description="Polar residues" evidence="1">
    <location>
        <begin position="9"/>
        <end position="25"/>
    </location>
</feature>
<proteinExistence type="predicted"/>
<sequence length="145" mass="16399">MRIKGRPSGTESTQSSYQHGKTTGSSYSYCRPSFYRATSQSSTSSCCQQRLIDLIKVAHFNVETKEIGLNVAQYRQSTMCTSKLIKYTCGCQEEMEFVQCAKHRGTNVKCDPITPQHEKDSTHYCPKHLVEDAPLKYTEQNGNEV</sequence>
<name>A0ABR1YRF2_9PEZI</name>
<dbReference type="Proteomes" id="UP001492380">
    <property type="component" value="Unassembled WGS sequence"/>
</dbReference>
<evidence type="ECO:0000313" key="2">
    <source>
        <dbReference type="EMBL" id="KAK8236033.1"/>
    </source>
</evidence>
<dbReference type="EMBL" id="JBBWRZ010000005">
    <property type="protein sequence ID" value="KAK8236033.1"/>
    <property type="molecule type" value="Genomic_DNA"/>
</dbReference>
<gene>
    <name evidence="2" type="ORF">HDK90DRAFT_262063</name>
</gene>
<feature type="region of interest" description="Disordered" evidence="1">
    <location>
        <begin position="1"/>
        <end position="25"/>
    </location>
</feature>
<protein>
    <submittedName>
        <fullName evidence="2">Uncharacterized protein</fullName>
    </submittedName>
</protein>
<evidence type="ECO:0000313" key="3">
    <source>
        <dbReference type="Proteomes" id="UP001492380"/>
    </source>
</evidence>
<accession>A0ABR1YRF2</accession>
<comment type="caution">
    <text evidence="2">The sequence shown here is derived from an EMBL/GenBank/DDBJ whole genome shotgun (WGS) entry which is preliminary data.</text>
</comment>